<keyword evidence="1" id="KW-0812">Transmembrane</keyword>
<dbReference type="Proteomes" id="UP000003688">
    <property type="component" value="Unassembled WGS sequence"/>
</dbReference>
<feature type="non-terminal residue" evidence="2">
    <location>
        <position position="87"/>
    </location>
</feature>
<keyword evidence="1" id="KW-1133">Transmembrane helix</keyword>
<evidence type="ECO:0000313" key="2">
    <source>
        <dbReference type="EMBL" id="EEF62403.1"/>
    </source>
</evidence>
<gene>
    <name evidence="2" type="ORF">Cflav_PD5038</name>
</gene>
<name>B9XBT5_PEDPL</name>
<evidence type="ECO:0000313" key="3">
    <source>
        <dbReference type="Proteomes" id="UP000003688"/>
    </source>
</evidence>
<reference evidence="2 3" key="1">
    <citation type="journal article" date="2011" name="J. Bacteriol.">
        <title>Genome sequence of 'Pedosphaera parvula' Ellin514, an aerobic Verrucomicrobial isolate from pasture soil.</title>
        <authorList>
            <person name="Kant R."/>
            <person name="van Passel M.W."/>
            <person name="Sangwan P."/>
            <person name="Palva A."/>
            <person name="Lucas S."/>
            <person name="Copeland A."/>
            <person name="Lapidus A."/>
            <person name="Glavina Del Rio T."/>
            <person name="Dalin E."/>
            <person name="Tice H."/>
            <person name="Bruce D."/>
            <person name="Goodwin L."/>
            <person name="Pitluck S."/>
            <person name="Chertkov O."/>
            <person name="Larimer F.W."/>
            <person name="Land M.L."/>
            <person name="Hauser L."/>
            <person name="Brettin T.S."/>
            <person name="Detter J.C."/>
            <person name="Han S."/>
            <person name="de Vos W.M."/>
            <person name="Janssen P.H."/>
            <person name="Smidt H."/>
        </authorList>
    </citation>
    <scope>NUCLEOTIDE SEQUENCE [LARGE SCALE GENOMIC DNA]</scope>
    <source>
        <strain evidence="2 3">Ellin514</strain>
    </source>
</reference>
<comment type="caution">
    <text evidence="2">The sequence shown here is derived from an EMBL/GenBank/DDBJ whole genome shotgun (WGS) entry which is preliminary data.</text>
</comment>
<feature type="transmembrane region" description="Helical" evidence="1">
    <location>
        <begin position="49"/>
        <end position="66"/>
    </location>
</feature>
<evidence type="ECO:0000256" key="1">
    <source>
        <dbReference type="SAM" id="Phobius"/>
    </source>
</evidence>
<organism evidence="2 3">
    <name type="scientific">Pedosphaera parvula (strain Ellin514)</name>
    <dbReference type="NCBI Taxonomy" id="320771"/>
    <lineage>
        <taxon>Bacteria</taxon>
        <taxon>Pseudomonadati</taxon>
        <taxon>Verrucomicrobiota</taxon>
        <taxon>Pedosphaerae</taxon>
        <taxon>Pedosphaerales</taxon>
        <taxon>Pedosphaeraceae</taxon>
        <taxon>Pedosphaera</taxon>
    </lineage>
</organism>
<protein>
    <submittedName>
        <fullName evidence="2">Uncharacterized protein</fullName>
    </submittedName>
</protein>
<proteinExistence type="predicted"/>
<dbReference type="STRING" id="320771.Cflav_PD5038"/>
<keyword evidence="1" id="KW-0472">Membrane</keyword>
<accession>B9XBT5</accession>
<sequence length="87" mass="9698" precursor="true">MKKDWELRVPKTTSYKCSKFFTKLLTLASRLEIVPLHTEQHNKKMRTKTTLLTAALLAVGAISATAQSNVYSLNVVGYINVPIGQGY</sequence>
<keyword evidence="3" id="KW-1185">Reference proteome</keyword>
<dbReference type="EMBL" id="ABOX02000004">
    <property type="protein sequence ID" value="EEF62403.1"/>
    <property type="molecule type" value="Genomic_DNA"/>
</dbReference>
<dbReference type="AlphaFoldDB" id="B9XBT5"/>